<sequence length="182" mass="20809">MKIILKYKKTFIAVVMVSLLLAILPAISMWGFMSITFSEHDTMVETFNGYLNDYDYQSSLPEDYVYQAVNLKMDSTANLEHPSWNGNQVQFTKEETFSKIKSKQLMVQEWYLKEGTTLKWRATGNVEEGYAEYCLLSENGVEEYLAIGAEGEFKIEKSGNYGVLLNANFFKGSATIHLDLMK</sequence>
<evidence type="ECO:0000256" key="1">
    <source>
        <dbReference type="SAM" id="Phobius"/>
    </source>
</evidence>
<keyword evidence="1" id="KW-1133">Transmembrane helix</keyword>
<name>A0ABY5JI47_9FIRM</name>
<proteinExistence type="predicted"/>
<dbReference type="EMBL" id="CP071249">
    <property type="protein sequence ID" value="UUF06328.1"/>
    <property type="molecule type" value="Genomic_DNA"/>
</dbReference>
<feature type="transmembrane region" description="Helical" evidence="1">
    <location>
        <begin position="12"/>
        <end position="33"/>
    </location>
</feature>
<keyword evidence="1" id="KW-0812">Transmembrane</keyword>
<dbReference type="Proteomes" id="UP001058016">
    <property type="component" value="Chromosome"/>
</dbReference>
<organism evidence="2 3">
    <name type="scientific">Turicibacter bilis</name>
    <dbReference type="NCBI Taxonomy" id="2735723"/>
    <lineage>
        <taxon>Bacteria</taxon>
        <taxon>Bacillati</taxon>
        <taxon>Bacillota</taxon>
        <taxon>Erysipelotrichia</taxon>
        <taxon>Erysipelotrichales</taxon>
        <taxon>Turicibacteraceae</taxon>
        <taxon>Turicibacter</taxon>
    </lineage>
</organism>
<keyword evidence="1" id="KW-0472">Membrane</keyword>
<dbReference type="RefSeq" id="WP_212725589.1">
    <property type="nucleotide sequence ID" value="NZ_CP071249.1"/>
</dbReference>
<evidence type="ECO:0000313" key="2">
    <source>
        <dbReference type="EMBL" id="UUF06328.1"/>
    </source>
</evidence>
<keyword evidence="3" id="KW-1185">Reference proteome</keyword>
<gene>
    <name evidence="2" type="ORF">J0J69_01685</name>
</gene>
<accession>A0ABY5JI47</accession>
<protein>
    <submittedName>
        <fullName evidence="2">Uncharacterized protein</fullName>
    </submittedName>
</protein>
<reference evidence="2 3" key="1">
    <citation type="submission" date="2021-03" db="EMBL/GenBank/DDBJ databases">
        <title>Comparative Genomics and Metabolomics in the genus Turicibacter.</title>
        <authorList>
            <person name="Maki J."/>
            <person name="Looft T."/>
        </authorList>
    </citation>
    <scope>NUCLEOTIDE SEQUENCE [LARGE SCALE GENOMIC DNA]</scope>
    <source>
        <strain evidence="2 3">MMM721</strain>
    </source>
</reference>
<evidence type="ECO:0000313" key="3">
    <source>
        <dbReference type="Proteomes" id="UP001058016"/>
    </source>
</evidence>